<feature type="region of interest" description="Disordered" evidence="2">
    <location>
        <begin position="247"/>
        <end position="267"/>
    </location>
</feature>
<dbReference type="OrthoDB" id="1600564at2759"/>
<accession>A0A397HUG8</accession>
<dbReference type="Gene3D" id="3.40.50.1110">
    <property type="entry name" value="SGNH hydrolase"/>
    <property type="match status" value="1"/>
</dbReference>
<keyword evidence="1" id="KW-0378">Hydrolase</keyword>
<dbReference type="Pfam" id="PF00657">
    <property type="entry name" value="Lipase_GDSL"/>
    <property type="match status" value="1"/>
</dbReference>
<gene>
    <name evidence="3" type="ORF">Glove_313g69</name>
</gene>
<dbReference type="EMBL" id="PQFF01000286">
    <property type="protein sequence ID" value="RHZ65618.1"/>
    <property type="molecule type" value="Genomic_DNA"/>
</dbReference>
<dbReference type="AlphaFoldDB" id="A0A397HUG8"/>
<dbReference type="InterPro" id="IPR001087">
    <property type="entry name" value="GDSL"/>
</dbReference>
<dbReference type="CDD" id="cd01846">
    <property type="entry name" value="fatty_acyltransferase_like"/>
    <property type="match status" value="1"/>
</dbReference>
<dbReference type="SUPFAM" id="SSF52266">
    <property type="entry name" value="SGNH hydrolase"/>
    <property type="match status" value="1"/>
</dbReference>
<evidence type="ECO:0000313" key="3">
    <source>
        <dbReference type="EMBL" id="RHZ65618.1"/>
    </source>
</evidence>
<evidence type="ECO:0000256" key="2">
    <source>
        <dbReference type="SAM" id="MobiDB-lite"/>
    </source>
</evidence>
<dbReference type="InterPro" id="IPR036514">
    <property type="entry name" value="SGNH_hydro_sf"/>
</dbReference>
<protein>
    <recommendedName>
        <fullName evidence="5">Carbohydrate esterase family 16 protein</fullName>
    </recommendedName>
</protein>
<dbReference type="PANTHER" id="PTHR45648:SF22">
    <property type="entry name" value="GDSL LIPASE_ACYLHYDROLASE FAMILY PROTEIN (AFU_ORTHOLOGUE AFUA_4G14700)"/>
    <property type="match status" value="1"/>
</dbReference>
<keyword evidence="4" id="KW-1185">Reference proteome</keyword>
<dbReference type="GO" id="GO:0016788">
    <property type="term" value="F:hydrolase activity, acting on ester bonds"/>
    <property type="evidence" value="ECO:0007669"/>
    <property type="project" value="InterPro"/>
</dbReference>
<evidence type="ECO:0000256" key="1">
    <source>
        <dbReference type="ARBA" id="ARBA00022801"/>
    </source>
</evidence>
<evidence type="ECO:0008006" key="5">
    <source>
        <dbReference type="Google" id="ProtNLM"/>
    </source>
</evidence>
<dbReference type="InterPro" id="IPR051058">
    <property type="entry name" value="GDSL_Est/Lipase"/>
</dbReference>
<reference evidence="3 4" key="1">
    <citation type="submission" date="2018-08" db="EMBL/GenBank/DDBJ databases">
        <title>Genome and evolution of the arbuscular mycorrhizal fungus Diversispora epigaea (formerly Glomus versiforme) and its bacterial endosymbionts.</title>
        <authorList>
            <person name="Sun X."/>
            <person name="Fei Z."/>
            <person name="Harrison M."/>
        </authorList>
    </citation>
    <scope>NUCLEOTIDE SEQUENCE [LARGE SCALE GENOMIC DNA]</scope>
    <source>
        <strain evidence="3 4">IT104</strain>
    </source>
</reference>
<name>A0A397HUG8_9GLOM</name>
<feature type="compositionally biased region" description="Basic and acidic residues" evidence="2">
    <location>
        <begin position="247"/>
        <end position="266"/>
    </location>
</feature>
<organism evidence="3 4">
    <name type="scientific">Diversispora epigaea</name>
    <dbReference type="NCBI Taxonomy" id="1348612"/>
    <lineage>
        <taxon>Eukaryota</taxon>
        <taxon>Fungi</taxon>
        <taxon>Fungi incertae sedis</taxon>
        <taxon>Mucoromycota</taxon>
        <taxon>Glomeromycotina</taxon>
        <taxon>Glomeromycetes</taxon>
        <taxon>Diversisporales</taxon>
        <taxon>Diversisporaceae</taxon>
        <taxon>Diversispora</taxon>
    </lineage>
</organism>
<comment type="caution">
    <text evidence="3">The sequence shown here is derived from an EMBL/GenBank/DDBJ whole genome shotgun (WGS) entry which is preliminary data.</text>
</comment>
<dbReference type="PANTHER" id="PTHR45648">
    <property type="entry name" value="GDSL LIPASE/ACYLHYDROLASE FAMILY PROTEIN (AFU_ORTHOLOGUE AFUA_4G14700)"/>
    <property type="match status" value="1"/>
</dbReference>
<sequence>MSNFDIVVFGDSLTDNGNKWKLTNKAIPSQEFYFKGRKTNGHVWVEYLASSLPAKLTDLAFQGAVTDVNIYKNLSTNNNTISYNNSVPSVAEQVKSFLPNVSHYPPQTLYIFWIGCNDYKKIFIYNLNITHTEILNSLHNSISLLSSMGAHKFLILNLPPIHRIPYFKDNDSVSSENLTHLQNLVENYNIMLNKTISNLVQSNRQIFIKVFDTWGFLERIINNPQVYGFKDLVNTCLNLSYVREKEENGKEGGKEREEEEKKERGKNSLNLRNNIVEYDKNGKIENYHYSDNNDDNNVDDETIFNSSNSSQIVCENPDEYLWWDESHPTKKFHKLLALEVESFLRSPEGNCLYLVN</sequence>
<proteinExistence type="predicted"/>
<dbReference type="Proteomes" id="UP000266861">
    <property type="component" value="Unassembled WGS sequence"/>
</dbReference>
<evidence type="ECO:0000313" key="4">
    <source>
        <dbReference type="Proteomes" id="UP000266861"/>
    </source>
</evidence>
<dbReference type="STRING" id="1348612.A0A397HUG8"/>